<organism evidence="2 3">
    <name type="scientific">Mycobacterium tuberculosis</name>
    <dbReference type="NCBI Taxonomy" id="1773"/>
    <lineage>
        <taxon>Bacteria</taxon>
        <taxon>Bacillati</taxon>
        <taxon>Actinomycetota</taxon>
        <taxon>Actinomycetes</taxon>
        <taxon>Mycobacteriales</taxon>
        <taxon>Mycobacteriaceae</taxon>
        <taxon>Mycobacterium</taxon>
        <taxon>Mycobacterium tuberculosis complex</taxon>
    </lineage>
</organism>
<accession>A0A655A286</accession>
<protein>
    <submittedName>
        <fullName evidence="2">Uncharacterized protein</fullName>
    </submittedName>
</protein>
<reference evidence="2 3" key="1">
    <citation type="submission" date="2015-03" db="EMBL/GenBank/DDBJ databases">
        <authorList>
            <consortium name="Pathogen Informatics"/>
        </authorList>
    </citation>
    <scope>NUCLEOTIDE SEQUENCE [LARGE SCALE GENOMIC DNA]</scope>
    <source>
        <strain evidence="2 3">Bir 185</strain>
    </source>
</reference>
<name>A0A655A286_MYCTX</name>
<dbReference type="EMBL" id="CNFT01000377">
    <property type="protein sequence ID" value="CKR61133.1"/>
    <property type="molecule type" value="Genomic_DNA"/>
</dbReference>
<dbReference type="Proteomes" id="UP000050164">
    <property type="component" value="Unassembled WGS sequence"/>
</dbReference>
<feature type="compositionally biased region" description="Low complexity" evidence="1">
    <location>
        <begin position="56"/>
        <end position="77"/>
    </location>
</feature>
<evidence type="ECO:0000313" key="3">
    <source>
        <dbReference type="Proteomes" id="UP000050164"/>
    </source>
</evidence>
<proteinExistence type="predicted"/>
<sequence length="77" mass="7569">MPTPRQTARVMKVAADHTSGGGCNAAANASSAVPASEASTTCLGAIRSESHPPTGRASTAARANPAVRAPASTVENP</sequence>
<evidence type="ECO:0000313" key="2">
    <source>
        <dbReference type="EMBL" id="CKR61133.1"/>
    </source>
</evidence>
<feature type="region of interest" description="Disordered" evidence="1">
    <location>
        <begin position="46"/>
        <end position="77"/>
    </location>
</feature>
<gene>
    <name evidence="2" type="ORF">ERS027659_01840</name>
</gene>
<dbReference type="AlphaFoldDB" id="A0A655A286"/>
<evidence type="ECO:0000256" key="1">
    <source>
        <dbReference type="SAM" id="MobiDB-lite"/>
    </source>
</evidence>